<gene>
    <name evidence="2" type="ORF">HFQ381_LOCUS34361</name>
</gene>
<reference evidence="2" key="1">
    <citation type="submission" date="2021-02" db="EMBL/GenBank/DDBJ databases">
        <authorList>
            <person name="Nowell W R."/>
        </authorList>
    </citation>
    <scope>NUCLEOTIDE SEQUENCE</scope>
</reference>
<accession>A0A821DFL7</accession>
<evidence type="ECO:0000313" key="2">
    <source>
        <dbReference type="EMBL" id="CAF4620829.1"/>
    </source>
</evidence>
<evidence type="ECO:0000313" key="3">
    <source>
        <dbReference type="Proteomes" id="UP000663851"/>
    </source>
</evidence>
<feature type="non-terminal residue" evidence="2">
    <location>
        <position position="107"/>
    </location>
</feature>
<dbReference type="Proteomes" id="UP000663851">
    <property type="component" value="Unassembled WGS sequence"/>
</dbReference>
<feature type="region of interest" description="Disordered" evidence="1">
    <location>
        <begin position="62"/>
        <end position="83"/>
    </location>
</feature>
<evidence type="ECO:0000256" key="1">
    <source>
        <dbReference type="SAM" id="MobiDB-lite"/>
    </source>
</evidence>
<comment type="caution">
    <text evidence="2">The sequence shown here is derived from an EMBL/GenBank/DDBJ whole genome shotgun (WGS) entry which is preliminary data.</text>
</comment>
<feature type="non-terminal residue" evidence="2">
    <location>
        <position position="1"/>
    </location>
</feature>
<protein>
    <submittedName>
        <fullName evidence="2">Uncharacterized protein</fullName>
    </submittedName>
</protein>
<dbReference type="EMBL" id="CAJOBO010015160">
    <property type="protein sequence ID" value="CAF4620829.1"/>
    <property type="molecule type" value="Genomic_DNA"/>
</dbReference>
<organism evidence="2 3">
    <name type="scientific">Rotaria socialis</name>
    <dbReference type="NCBI Taxonomy" id="392032"/>
    <lineage>
        <taxon>Eukaryota</taxon>
        <taxon>Metazoa</taxon>
        <taxon>Spiralia</taxon>
        <taxon>Gnathifera</taxon>
        <taxon>Rotifera</taxon>
        <taxon>Eurotatoria</taxon>
        <taxon>Bdelloidea</taxon>
        <taxon>Philodinida</taxon>
        <taxon>Philodinidae</taxon>
        <taxon>Rotaria</taxon>
    </lineage>
</organism>
<dbReference type="AlphaFoldDB" id="A0A821DFL7"/>
<proteinExistence type="predicted"/>
<sequence>TPLTPRTRFHCPLTRFSSTTCPDHGLTEHLLRLPTSTFSRCIDTTNLTPPISEQSSVIAKKRRKNKAKQQPNDILLNVNNNNNNKNIKINKQKQTPHQQATFNVILA</sequence>
<name>A0A821DFL7_9BILA</name>